<proteinExistence type="predicted"/>
<feature type="repeat" description="TPR" evidence="1">
    <location>
        <begin position="314"/>
        <end position="347"/>
    </location>
</feature>
<evidence type="ECO:0000313" key="4">
    <source>
        <dbReference type="Proteomes" id="UP000636505"/>
    </source>
</evidence>
<dbReference type="InterPro" id="IPR029044">
    <property type="entry name" value="Nucleotide-diphossugar_trans"/>
</dbReference>
<dbReference type="AlphaFoldDB" id="A0A8J7APT1"/>
<dbReference type="Pfam" id="PF13424">
    <property type="entry name" value="TPR_12"/>
    <property type="match status" value="1"/>
</dbReference>
<dbReference type="SUPFAM" id="SSF53448">
    <property type="entry name" value="Nucleotide-diphospho-sugar transferases"/>
    <property type="match status" value="1"/>
</dbReference>
<dbReference type="Pfam" id="PF00535">
    <property type="entry name" value="Glycos_transf_2"/>
    <property type="match status" value="1"/>
</dbReference>
<dbReference type="Pfam" id="PF13414">
    <property type="entry name" value="TPR_11"/>
    <property type="match status" value="1"/>
</dbReference>
<feature type="domain" description="Glycosyltransferase 2-like" evidence="2">
    <location>
        <begin position="1"/>
        <end position="82"/>
    </location>
</feature>
<organism evidence="3 4">
    <name type="scientific">Vasconcelosia minhoensis LEGE 07310</name>
    <dbReference type="NCBI Taxonomy" id="915328"/>
    <lineage>
        <taxon>Bacteria</taxon>
        <taxon>Bacillati</taxon>
        <taxon>Cyanobacteriota</taxon>
        <taxon>Cyanophyceae</taxon>
        <taxon>Nodosilineales</taxon>
        <taxon>Cymatolegaceae</taxon>
        <taxon>Vasconcelosia</taxon>
        <taxon>Vasconcelosia minhoensis</taxon>
    </lineage>
</organism>
<dbReference type="Gene3D" id="1.25.40.10">
    <property type="entry name" value="Tetratricopeptide repeat domain"/>
    <property type="match status" value="2"/>
</dbReference>
<evidence type="ECO:0000259" key="2">
    <source>
        <dbReference type="Pfam" id="PF00535"/>
    </source>
</evidence>
<dbReference type="InterPro" id="IPR001173">
    <property type="entry name" value="Glyco_trans_2-like"/>
</dbReference>
<dbReference type="SUPFAM" id="SSF48452">
    <property type="entry name" value="TPR-like"/>
    <property type="match status" value="1"/>
</dbReference>
<comment type="caution">
    <text evidence="3">The sequence shown here is derived from an EMBL/GenBank/DDBJ whole genome shotgun (WGS) entry which is preliminary data.</text>
</comment>
<dbReference type="InterPro" id="IPR019734">
    <property type="entry name" value="TPR_rpt"/>
</dbReference>
<dbReference type="PROSITE" id="PS50005">
    <property type="entry name" value="TPR"/>
    <property type="match status" value="4"/>
</dbReference>
<dbReference type="SMART" id="SM00028">
    <property type="entry name" value="TPR"/>
    <property type="match status" value="5"/>
</dbReference>
<dbReference type="Pfam" id="PF13181">
    <property type="entry name" value="TPR_8"/>
    <property type="match status" value="1"/>
</dbReference>
<dbReference type="InterPro" id="IPR011990">
    <property type="entry name" value="TPR-like_helical_dom_sf"/>
</dbReference>
<evidence type="ECO:0000313" key="3">
    <source>
        <dbReference type="EMBL" id="MBE9078384.1"/>
    </source>
</evidence>
<accession>A0A8J7APT1</accession>
<dbReference type="EMBL" id="JADEXG010000031">
    <property type="protein sequence ID" value="MBE9078384.1"/>
    <property type="molecule type" value="Genomic_DNA"/>
</dbReference>
<dbReference type="PANTHER" id="PTHR43630:SF2">
    <property type="entry name" value="GLYCOSYLTRANSFERASE"/>
    <property type="match status" value="1"/>
</dbReference>
<keyword evidence="4" id="KW-1185">Reference proteome</keyword>
<dbReference type="PANTHER" id="PTHR43630">
    <property type="entry name" value="POLY-BETA-1,6-N-ACETYL-D-GLUCOSAMINE SYNTHASE"/>
    <property type="match status" value="1"/>
</dbReference>
<gene>
    <name evidence="3" type="ORF">IQ241_13950</name>
</gene>
<sequence>MIVRNEAVNLPGCLASVADLMDEVVILDTGSTDDTTAIAAEAGARIYSHVWQDDFAAARNAALAKVTQDWVLVLDADETLTPAGRQLIQSLRQSSIIQGHDLNRLLVITLLRHEIGAKQSPYTQVSRLFRHHPALQFTRPYHETIDDSAEALMAQHSQWQVAQLATVAINHTGYQADPIAVQAKFERAQRCLERQLTAHPDDTYTANKLGALYGQQGDWLKGVQLLQQALANAPEPPDAITRSELHYHLGLGYRQLGQFEAASEHYQRSFALPIPDLLKLEAHINLGSLLKGQNDLTAALEQFQTAAQIDPNSAIAHYNLGVTYRALGQLPAAVAAYETAIACDPTYADAHLNLGSALFKLGRLSASKAAFEQAIQLYQQTEPAAAQRLRQKLQGLGLRLD</sequence>
<evidence type="ECO:0000256" key="1">
    <source>
        <dbReference type="PROSITE-ProRule" id="PRU00339"/>
    </source>
</evidence>
<feature type="repeat" description="TPR" evidence="1">
    <location>
        <begin position="280"/>
        <end position="313"/>
    </location>
</feature>
<reference evidence="3" key="1">
    <citation type="submission" date="2020-10" db="EMBL/GenBank/DDBJ databases">
        <authorList>
            <person name="Castelo-Branco R."/>
            <person name="Eusebio N."/>
            <person name="Adriana R."/>
            <person name="Vieira A."/>
            <person name="Brugerolle De Fraissinette N."/>
            <person name="Rezende De Castro R."/>
            <person name="Schneider M.P."/>
            <person name="Vasconcelos V."/>
            <person name="Leao P.N."/>
        </authorList>
    </citation>
    <scope>NUCLEOTIDE SEQUENCE</scope>
    <source>
        <strain evidence="3">LEGE 07310</strain>
    </source>
</reference>
<dbReference type="Proteomes" id="UP000636505">
    <property type="component" value="Unassembled WGS sequence"/>
</dbReference>
<protein>
    <submittedName>
        <fullName evidence="3">Tetratricopeptide repeat protein</fullName>
    </submittedName>
</protein>
<keyword evidence="1" id="KW-0802">TPR repeat</keyword>
<dbReference type="Gene3D" id="3.90.550.10">
    <property type="entry name" value="Spore Coat Polysaccharide Biosynthesis Protein SpsA, Chain A"/>
    <property type="match status" value="1"/>
</dbReference>
<feature type="repeat" description="TPR" evidence="1">
    <location>
        <begin position="348"/>
        <end position="381"/>
    </location>
</feature>
<feature type="repeat" description="TPR" evidence="1">
    <location>
        <begin position="243"/>
        <end position="276"/>
    </location>
</feature>
<dbReference type="CDD" id="cd02511">
    <property type="entry name" value="Beta4Glucosyltransferase"/>
    <property type="match status" value="1"/>
</dbReference>
<name>A0A8J7APT1_9CYAN</name>